<name>A0A8D8YLZ4_9HEMI</name>
<feature type="compositionally biased region" description="Polar residues" evidence="12">
    <location>
        <begin position="9"/>
        <end position="31"/>
    </location>
</feature>
<keyword evidence="2 10" id="KW-0158">Chromosome</keyword>
<dbReference type="GO" id="GO:0051315">
    <property type="term" value="P:attachment of mitotic spindle microtubules to kinetochore"/>
    <property type="evidence" value="ECO:0007669"/>
    <property type="project" value="UniProtKB-UniRule"/>
</dbReference>
<dbReference type="GO" id="GO:0005634">
    <property type="term" value="C:nucleus"/>
    <property type="evidence" value="ECO:0007669"/>
    <property type="project" value="UniProtKB-SubCell"/>
</dbReference>
<evidence type="ECO:0000256" key="7">
    <source>
        <dbReference type="ARBA" id="ARBA00023242"/>
    </source>
</evidence>
<dbReference type="GO" id="GO:0031262">
    <property type="term" value="C:Ndc80 complex"/>
    <property type="evidence" value="ECO:0007669"/>
    <property type="project" value="UniProtKB-UniRule"/>
</dbReference>
<dbReference type="InterPro" id="IPR005550">
    <property type="entry name" value="Kinetochore_Ndc80"/>
</dbReference>
<dbReference type="EMBL" id="HBUF01228598">
    <property type="protein sequence ID" value="CAG6672438.1"/>
    <property type="molecule type" value="Transcribed_RNA"/>
</dbReference>
<dbReference type="AlphaFoldDB" id="A0A8D8YLZ4"/>
<evidence type="ECO:0000313" key="14">
    <source>
        <dbReference type="EMBL" id="CAG6731357.1"/>
    </source>
</evidence>
<feature type="domain" description="Kinetochore protein Ndc80 CH" evidence="13">
    <location>
        <begin position="114"/>
        <end position="251"/>
    </location>
</feature>
<organism evidence="14">
    <name type="scientific">Cacopsylla melanoneura</name>
    <dbReference type="NCBI Taxonomy" id="428564"/>
    <lineage>
        <taxon>Eukaryota</taxon>
        <taxon>Metazoa</taxon>
        <taxon>Ecdysozoa</taxon>
        <taxon>Arthropoda</taxon>
        <taxon>Hexapoda</taxon>
        <taxon>Insecta</taxon>
        <taxon>Pterygota</taxon>
        <taxon>Neoptera</taxon>
        <taxon>Paraneoptera</taxon>
        <taxon>Hemiptera</taxon>
        <taxon>Sternorrhyncha</taxon>
        <taxon>Psylloidea</taxon>
        <taxon>Psyllidae</taxon>
        <taxon>Psyllinae</taxon>
        <taxon>Cacopsylla</taxon>
    </lineage>
</organism>
<keyword evidence="5 10" id="KW-0995">Kinetochore</keyword>
<dbReference type="GO" id="GO:0051301">
    <property type="term" value="P:cell division"/>
    <property type="evidence" value="ECO:0007669"/>
    <property type="project" value="UniProtKB-UniRule"/>
</dbReference>
<dbReference type="EMBL" id="HBUF01383893">
    <property type="protein sequence ID" value="CAG6731357.1"/>
    <property type="molecule type" value="Transcribed_RNA"/>
</dbReference>
<comment type="function">
    <text evidence="10">Acts as a component of the essential kinetochore-associated NDC80 complex, which is required for chromosome segregation and spindle checkpoint activity.</text>
</comment>
<keyword evidence="4 10" id="KW-0498">Mitosis</keyword>
<dbReference type="EMBL" id="HBUF01383894">
    <property type="protein sequence ID" value="CAG6731359.1"/>
    <property type="molecule type" value="Transcribed_RNA"/>
</dbReference>
<keyword evidence="9 10" id="KW-0137">Centromere</keyword>
<comment type="subcellular location">
    <subcellularLocation>
        <location evidence="10">Chromosome</location>
        <location evidence="10">Centromere</location>
        <location evidence="10">Kinetochore</location>
    </subcellularLocation>
    <subcellularLocation>
        <location evidence="10">Nucleus</location>
    </subcellularLocation>
</comment>
<evidence type="ECO:0000256" key="3">
    <source>
        <dbReference type="ARBA" id="ARBA00022618"/>
    </source>
</evidence>
<feature type="region of interest" description="Disordered" evidence="12">
    <location>
        <begin position="1"/>
        <end position="108"/>
    </location>
</feature>
<dbReference type="PANTHER" id="PTHR10643">
    <property type="entry name" value="KINETOCHORE PROTEIN NDC80"/>
    <property type="match status" value="1"/>
</dbReference>
<dbReference type="PANTHER" id="PTHR10643:SF2">
    <property type="entry name" value="KINETOCHORE PROTEIN NDC80 HOMOLOG"/>
    <property type="match status" value="1"/>
</dbReference>
<evidence type="ECO:0000256" key="1">
    <source>
        <dbReference type="ARBA" id="ARBA00007050"/>
    </source>
</evidence>
<dbReference type="EMBL" id="HBUF01383892">
    <property type="protein sequence ID" value="CAG6731355.1"/>
    <property type="molecule type" value="Transcribed_RNA"/>
</dbReference>
<evidence type="ECO:0000256" key="4">
    <source>
        <dbReference type="ARBA" id="ARBA00022776"/>
    </source>
</evidence>
<accession>A0A8D8YLZ4</accession>
<evidence type="ECO:0000259" key="13">
    <source>
        <dbReference type="Pfam" id="PF03801"/>
    </source>
</evidence>
<sequence length="668" mass="77050">MKRIKSSLGKRSSSIGRSSDINGSNLHTSTIKNRKSCILQPGFSRNSRSNSVDTINDVGHERSGRSDSRQRNSIYSTAKTPMQRSKSQANLMTPSTPGNSMYLPSNMGSAKSVRSKMSMDSRERMSSMGARIVRKDTRPINDKNFIQEMTEKVQKLAILSPDCKALMPNGKIRPMTTQLFIMLSEMALRYFDRQLALNNNNYATEIPNIAKNFMYRGKMDRTMLITVSTPHTYANVIAFLGWFVECQEMARALTFELLFNRFYEEGLNSTQEDGDDEYDFEILLPHLAKCYNYAKKNKSFAQLDADFSALSKQRVNDEEFDEEKSRAELQELEEILMKLEGENAYMEQDIEQLEKAVEIMSEDVNNKDKYLSQTQNYIDEVRSQTEMVTQQLKKQDAKIEECNKEIHCMNLAVRNQELSLEDKEKLAHERNEIVRVINLLEAQNKSFSDILYMEQIEVAKRRTKVDNLILEYNRELMQNLNSIPNAQDLAIGTNILDPEVLEQHSKVDNMLDLLVAELGSRPEELEEKFVTIHEMAGKKDAALKLMSDALLEMNEKNVQAQARLKEKKAAYEKEIQQLQVELKSVTREIEIVSMGELDIKAVETKIQVEKQEKETLLQEHRMRVETMKQRILFYDQQCRIYTETLQNAINQVAAKRQAFSDLVNKLNQ</sequence>
<reference evidence="14" key="1">
    <citation type="submission" date="2021-05" db="EMBL/GenBank/DDBJ databases">
        <authorList>
            <person name="Alioto T."/>
            <person name="Alioto T."/>
            <person name="Gomez Garrido J."/>
        </authorList>
    </citation>
    <scope>NUCLEOTIDE SEQUENCE</scope>
</reference>
<evidence type="ECO:0000256" key="6">
    <source>
        <dbReference type="ARBA" id="ARBA00023054"/>
    </source>
</evidence>
<dbReference type="EMBL" id="HBUF01064612">
    <property type="protein sequence ID" value="CAG6627176.1"/>
    <property type="molecule type" value="Transcribed_RNA"/>
</dbReference>
<dbReference type="EMBL" id="HBUF01383891">
    <property type="protein sequence ID" value="CAG6731353.1"/>
    <property type="molecule type" value="Transcribed_RNA"/>
</dbReference>
<evidence type="ECO:0000256" key="11">
    <source>
        <dbReference type="SAM" id="Coils"/>
    </source>
</evidence>
<dbReference type="Gene3D" id="1.10.418.30">
    <property type="entry name" value="Ncd80 complex, Ncd80 subunit"/>
    <property type="match status" value="1"/>
</dbReference>
<dbReference type="EMBL" id="HBUF01064611">
    <property type="protein sequence ID" value="CAG6627175.1"/>
    <property type="molecule type" value="Transcribed_RNA"/>
</dbReference>
<dbReference type="EMBL" id="HBUF01228597">
    <property type="protein sequence ID" value="CAG6672437.1"/>
    <property type="molecule type" value="Transcribed_RNA"/>
</dbReference>
<dbReference type="EMBL" id="HBUF01383890">
    <property type="protein sequence ID" value="CAG6731351.1"/>
    <property type="molecule type" value="Transcribed_RNA"/>
</dbReference>
<keyword evidence="6 11" id="KW-0175">Coiled coil</keyword>
<comment type="subunit">
    <text evidence="10">Component of the NDC80 complex.</text>
</comment>
<evidence type="ECO:0000256" key="2">
    <source>
        <dbReference type="ARBA" id="ARBA00022454"/>
    </source>
</evidence>
<dbReference type="InterPro" id="IPR055260">
    <property type="entry name" value="Ndc80_CH"/>
</dbReference>
<dbReference type="EMBL" id="HBUF01545990">
    <property type="protein sequence ID" value="CAG6756950.1"/>
    <property type="molecule type" value="Transcribed_RNA"/>
</dbReference>
<feature type="coiled-coil region" evidence="11">
    <location>
        <begin position="550"/>
        <end position="630"/>
    </location>
</feature>
<dbReference type="InterPro" id="IPR038273">
    <property type="entry name" value="Ndc80_sf"/>
</dbReference>
<protein>
    <recommendedName>
        <fullName evidence="10">Kinetochore protein NDC80</fullName>
    </recommendedName>
</protein>
<comment type="similarity">
    <text evidence="1 10">Belongs to the NDC80/HEC1 family.</text>
</comment>
<evidence type="ECO:0000256" key="9">
    <source>
        <dbReference type="ARBA" id="ARBA00023328"/>
    </source>
</evidence>
<feature type="compositionally biased region" description="Polar residues" evidence="12">
    <location>
        <begin position="43"/>
        <end position="54"/>
    </location>
</feature>
<feature type="compositionally biased region" description="Polar residues" evidence="12">
    <location>
        <begin position="71"/>
        <end position="108"/>
    </location>
</feature>
<evidence type="ECO:0000256" key="12">
    <source>
        <dbReference type="SAM" id="MobiDB-lite"/>
    </source>
</evidence>
<proteinExistence type="inferred from homology"/>
<feature type="compositionally biased region" description="Basic and acidic residues" evidence="12">
    <location>
        <begin position="58"/>
        <end position="70"/>
    </location>
</feature>
<dbReference type="Pfam" id="PF03801">
    <property type="entry name" value="Ndc80_HEC"/>
    <property type="match status" value="1"/>
</dbReference>
<keyword evidence="7 10" id="KW-0539">Nucleus</keyword>
<evidence type="ECO:0000256" key="5">
    <source>
        <dbReference type="ARBA" id="ARBA00022838"/>
    </source>
</evidence>
<keyword evidence="3 10" id="KW-0132">Cell division</keyword>
<keyword evidence="8 10" id="KW-0131">Cell cycle</keyword>
<evidence type="ECO:0000256" key="10">
    <source>
        <dbReference type="RuleBase" id="RU368072"/>
    </source>
</evidence>
<evidence type="ECO:0000256" key="8">
    <source>
        <dbReference type="ARBA" id="ARBA00023306"/>
    </source>
</evidence>
<feature type="coiled-coil region" evidence="11">
    <location>
        <begin position="315"/>
        <end position="363"/>
    </location>
</feature>